<gene>
    <name evidence="7" type="ORF">CDN99_15505</name>
</gene>
<dbReference type="GO" id="GO:0016787">
    <property type="term" value="F:hydrolase activity"/>
    <property type="evidence" value="ECO:0007669"/>
    <property type="project" value="UniProtKB-KW"/>
</dbReference>
<evidence type="ECO:0000313" key="8">
    <source>
        <dbReference type="Proteomes" id="UP000197468"/>
    </source>
</evidence>
<dbReference type="OrthoDB" id="5443440at2"/>
<dbReference type="SMART" id="SM00849">
    <property type="entry name" value="Lactamase_B"/>
    <property type="match status" value="1"/>
</dbReference>
<keyword evidence="5" id="KW-0862">Zinc</keyword>
<comment type="cofactor">
    <cofactor evidence="1">
        <name>Zn(2+)</name>
        <dbReference type="ChEBI" id="CHEBI:29105"/>
    </cofactor>
</comment>
<organism evidence="7 8">
    <name type="scientific">Roseateles aquatilis</name>
    <dbReference type="NCBI Taxonomy" id="431061"/>
    <lineage>
        <taxon>Bacteria</taxon>
        <taxon>Pseudomonadati</taxon>
        <taxon>Pseudomonadota</taxon>
        <taxon>Betaproteobacteria</taxon>
        <taxon>Burkholderiales</taxon>
        <taxon>Sphaerotilaceae</taxon>
        <taxon>Roseateles</taxon>
    </lineage>
</organism>
<protein>
    <submittedName>
        <fullName evidence="7">Zn-dependent hydrolase</fullName>
    </submittedName>
</protein>
<dbReference type="PROSITE" id="PS51257">
    <property type="entry name" value="PROKAR_LIPOPROTEIN"/>
    <property type="match status" value="1"/>
</dbReference>
<comment type="caution">
    <text evidence="7">The sequence shown here is derived from an EMBL/GenBank/DDBJ whole genome shotgun (WGS) entry which is preliminary data.</text>
</comment>
<sequence>MLRKAILTLFIGTLAACSQTTHETAPARLGKAVSSSTMEALIDQPGPIEVQTVASADYVADLSGLINLKDPKAEQAGLKDHEEPILIYTHLVRHPSQGLFMIDTGVSKQFLADPKSLGVGFVVRHFAKLDKMVVRTDALSALQSGGTPLNGVFLTHLHLDHISGMPDIPKNVPFFTGPGEAAESKAENYFVQGMEDRFFEGRPAIQEFQFTKDADGKFDGVIDVFGDGSLFAILTPGHTAGHVSYLARTPTGPVLLTGDACHTRWGWEHGVEPGSFTFDRESEKRSLLALKALSERHPKMLVRLGHQSLN</sequence>
<dbReference type="EMBL" id="NIOF01000006">
    <property type="protein sequence ID" value="OWQ88878.1"/>
    <property type="molecule type" value="Genomic_DNA"/>
</dbReference>
<evidence type="ECO:0000313" key="7">
    <source>
        <dbReference type="EMBL" id="OWQ88878.1"/>
    </source>
</evidence>
<dbReference type="GO" id="GO:0046872">
    <property type="term" value="F:metal ion binding"/>
    <property type="evidence" value="ECO:0007669"/>
    <property type="project" value="UniProtKB-KW"/>
</dbReference>
<evidence type="ECO:0000256" key="2">
    <source>
        <dbReference type="ARBA" id="ARBA00007749"/>
    </source>
</evidence>
<dbReference type="PANTHER" id="PTHR42978">
    <property type="entry name" value="QUORUM-QUENCHING LACTONASE YTNP-RELATED-RELATED"/>
    <property type="match status" value="1"/>
</dbReference>
<comment type="similarity">
    <text evidence="2">Belongs to the metallo-beta-lactamase superfamily.</text>
</comment>
<dbReference type="Pfam" id="PF00753">
    <property type="entry name" value="Lactamase_B"/>
    <property type="match status" value="1"/>
</dbReference>
<evidence type="ECO:0000259" key="6">
    <source>
        <dbReference type="SMART" id="SM00849"/>
    </source>
</evidence>
<evidence type="ECO:0000256" key="5">
    <source>
        <dbReference type="ARBA" id="ARBA00022833"/>
    </source>
</evidence>
<dbReference type="InterPro" id="IPR051013">
    <property type="entry name" value="MBL_superfamily_lactonases"/>
</dbReference>
<dbReference type="PANTHER" id="PTHR42978:SF2">
    <property type="entry name" value="102 KBASES UNSTABLE REGION: FROM 1 TO 119443"/>
    <property type="match status" value="1"/>
</dbReference>
<dbReference type="SUPFAM" id="SSF56281">
    <property type="entry name" value="Metallo-hydrolase/oxidoreductase"/>
    <property type="match status" value="1"/>
</dbReference>
<feature type="domain" description="Metallo-beta-lactamase" evidence="6">
    <location>
        <begin position="86"/>
        <end position="306"/>
    </location>
</feature>
<name>A0A246J9J0_9BURK</name>
<dbReference type="InterPro" id="IPR001279">
    <property type="entry name" value="Metallo-B-lactamas"/>
</dbReference>
<evidence type="ECO:0000256" key="3">
    <source>
        <dbReference type="ARBA" id="ARBA00022723"/>
    </source>
</evidence>
<dbReference type="Proteomes" id="UP000197468">
    <property type="component" value="Unassembled WGS sequence"/>
</dbReference>
<keyword evidence="4 7" id="KW-0378">Hydrolase</keyword>
<keyword evidence="3" id="KW-0479">Metal-binding</keyword>
<dbReference type="AlphaFoldDB" id="A0A246J9J0"/>
<evidence type="ECO:0000256" key="1">
    <source>
        <dbReference type="ARBA" id="ARBA00001947"/>
    </source>
</evidence>
<evidence type="ECO:0000256" key="4">
    <source>
        <dbReference type="ARBA" id="ARBA00022801"/>
    </source>
</evidence>
<keyword evidence="8" id="KW-1185">Reference proteome</keyword>
<dbReference type="Gene3D" id="3.60.15.10">
    <property type="entry name" value="Ribonuclease Z/Hydroxyacylglutathione hydrolase-like"/>
    <property type="match status" value="1"/>
</dbReference>
<dbReference type="InterPro" id="IPR036866">
    <property type="entry name" value="RibonucZ/Hydroxyglut_hydro"/>
</dbReference>
<reference evidence="7 8" key="1">
    <citation type="journal article" date="2008" name="Int. J. Syst. Evol. Microbiol.">
        <title>Description of Roseateles aquatilis sp. nov. and Roseateles terrae sp. nov., in the class Betaproteobacteria, and emended description of the genus Roseateles.</title>
        <authorList>
            <person name="Gomila M."/>
            <person name="Bowien B."/>
            <person name="Falsen E."/>
            <person name="Moore E.R."/>
            <person name="Lalucat J."/>
        </authorList>
    </citation>
    <scope>NUCLEOTIDE SEQUENCE [LARGE SCALE GENOMIC DNA]</scope>
    <source>
        <strain evidence="7 8">CCUG 48205</strain>
    </source>
</reference>
<proteinExistence type="inferred from homology"/>
<accession>A0A246J9J0</accession>